<proteinExistence type="predicted"/>
<dbReference type="PANTHER" id="PTHR15503:SF45">
    <property type="entry name" value="RNA-DIRECTED DNA POLYMERASE HOMOLOG"/>
    <property type="match status" value="1"/>
</dbReference>
<accession>A0ABQ4YIB9</accession>
<dbReference type="InterPro" id="IPR032567">
    <property type="entry name" value="RTL1-rel"/>
</dbReference>
<dbReference type="EMBL" id="BQNB010010397">
    <property type="protein sequence ID" value="GJS76726.1"/>
    <property type="molecule type" value="Genomic_DNA"/>
</dbReference>
<dbReference type="Proteomes" id="UP001151760">
    <property type="component" value="Unassembled WGS sequence"/>
</dbReference>
<sequence>MRAQTKLGLAPNCNRCRICHFVRATKLQQGVVEHKEKDTADRQRMWLIAYQMQPRLYAVSRTEPVSTFDVIIRMDWLVERDAVIVCGKKEVHVPYKNKTLVVKGDSGASRLKVISCIKARKYIEKGSQLFLAQVTEKEPLKKQLQDVPVIRKFLEVFLDDFPRLPLPRQVEFRIELVPGGAPVARAPYRLAPSELKELSDQLKELL</sequence>
<reference evidence="1" key="1">
    <citation type="journal article" date="2022" name="Int. J. Mol. Sci.">
        <title>Draft Genome of Tanacetum Coccineum: Genomic Comparison of Closely Related Tanacetum-Family Plants.</title>
        <authorList>
            <person name="Yamashiro T."/>
            <person name="Shiraishi A."/>
            <person name="Nakayama K."/>
            <person name="Satake H."/>
        </authorList>
    </citation>
    <scope>NUCLEOTIDE SEQUENCE</scope>
</reference>
<dbReference type="InterPro" id="IPR043502">
    <property type="entry name" value="DNA/RNA_pol_sf"/>
</dbReference>
<dbReference type="PANTHER" id="PTHR15503">
    <property type="entry name" value="LDOC1 RELATED"/>
    <property type="match status" value="1"/>
</dbReference>
<evidence type="ECO:0000313" key="1">
    <source>
        <dbReference type="EMBL" id="GJS76726.1"/>
    </source>
</evidence>
<keyword evidence="2" id="KW-1185">Reference proteome</keyword>
<protein>
    <recommendedName>
        <fullName evidence="3">Reverse transcriptase domain-containing protein</fullName>
    </recommendedName>
</protein>
<dbReference type="Pfam" id="PF08284">
    <property type="entry name" value="RVP_2"/>
    <property type="match status" value="1"/>
</dbReference>
<evidence type="ECO:0008006" key="3">
    <source>
        <dbReference type="Google" id="ProtNLM"/>
    </source>
</evidence>
<reference evidence="1" key="2">
    <citation type="submission" date="2022-01" db="EMBL/GenBank/DDBJ databases">
        <authorList>
            <person name="Yamashiro T."/>
            <person name="Shiraishi A."/>
            <person name="Satake H."/>
            <person name="Nakayama K."/>
        </authorList>
    </citation>
    <scope>NUCLEOTIDE SEQUENCE</scope>
</reference>
<evidence type="ECO:0000313" key="2">
    <source>
        <dbReference type="Proteomes" id="UP001151760"/>
    </source>
</evidence>
<organism evidence="1 2">
    <name type="scientific">Tanacetum coccineum</name>
    <dbReference type="NCBI Taxonomy" id="301880"/>
    <lineage>
        <taxon>Eukaryota</taxon>
        <taxon>Viridiplantae</taxon>
        <taxon>Streptophyta</taxon>
        <taxon>Embryophyta</taxon>
        <taxon>Tracheophyta</taxon>
        <taxon>Spermatophyta</taxon>
        <taxon>Magnoliopsida</taxon>
        <taxon>eudicotyledons</taxon>
        <taxon>Gunneridae</taxon>
        <taxon>Pentapetalae</taxon>
        <taxon>asterids</taxon>
        <taxon>campanulids</taxon>
        <taxon>Asterales</taxon>
        <taxon>Asteraceae</taxon>
        <taxon>Asteroideae</taxon>
        <taxon>Anthemideae</taxon>
        <taxon>Anthemidinae</taxon>
        <taxon>Tanacetum</taxon>
    </lineage>
</organism>
<name>A0ABQ4YIB9_9ASTR</name>
<comment type="caution">
    <text evidence="1">The sequence shown here is derived from an EMBL/GenBank/DDBJ whole genome shotgun (WGS) entry which is preliminary data.</text>
</comment>
<dbReference type="SUPFAM" id="SSF56672">
    <property type="entry name" value="DNA/RNA polymerases"/>
    <property type="match status" value="1"/>
</dbReference>
<gene>
    <name evidence="1" type="ORF">Tco_0726607</name>
</gene>